<feature type="region of interest" description="Disordered" evidence="1">
    <location>
        <begin position="279"/>
        <end position="467"/>
    </location>
</feature>
<dbReference type="AlphaFoldDB" id="A0A150H0D2"/>
<feature type="compositionally biased region" description="Polar residues" evidence="1">
    <location>
        <begin position="447"/>
        <end position="458"/>
    </location>
</feature>
<feature type="compositionally biased region" description="Low complexity" evidence="1">
    <location>
        <begin position="17"/>
        <end position="38"/>
    </location>
</feature>
<accession>A0A150H0D2</accession>
<protein>
    <submittedName>
        <fullName evidence="2">Uncharacterized protein</fullName>
    </submittedName>
</protein>
<feature type="compositionally biased region" description="Basic and acidic residues" evidence="1">
    <location>
        <begin position="53"/>
        <end position="62"/>
    </location>
</feature>
<feature type="region of interest" description="Disordered" evidence="1">
    <location>
        <begin position="675"/>
        <end position="703"/>
    </location>
</feature>
<dbReference type="InterPro" id="IPR011989">
    <property type="entry name" value="ARM-like"/>
</dbReference>
<comment type="caution">
    <text evidence="2">The sequence shown here is derived from an EMBL/GenBank/DDBJ whole genome shotgun (WGS) entry which is preliminary data.</text>
</comment>
<reference evidence="3" key="1">
    <citation type="journal article" date="2016" name="Nat. Commun.">
        <title>The Gonium pectorale genome demonstrates co-option of cell cycle regulation during the evolution of multicellularity.</title>
        <authorList>
            <person name="Hanschen E.R."/>
            <person name="Marriage T.N."/>
            <person name="Ferris P.J."/>
            <person name="Hamaji T."/>
            <person name="Toyoda A."/>
            <person name="Fujiyama A."/>
            <person name="Neme R."/>
            <person name="Noguchi H."/>
            <person name="Minakuchi Y."/>
            <person name="Suzuki M."/>
            <person name="Kawai-Toyooka H."/>
            <person name="Smith D.R."/>
            <person name="Sparks H."/>
            <person name="Anderson J."/>
            <person name="Bakaric R."/>
            <person name="Luria V."/>
            <person name="Karger A."/>
            <person name="Kirschner M.W."/>
            <person name="Durand P.M."/>
            <person name="Michod R.E."/>
            <person name="Nozaki H."/>
            <person name="Olson B.J."/>
        </authorList>
    </citation>
    <scope>NUCLEOTIDE SEQUENCE [LARGE SCALE GENOMIC DNA]</scope>
    <source>
        <strain evidence="3">NIES-2863</strain>
    </source>
</reference>
<feature type="compositionally biased region" description="Low complexity" evidence="1">
    <location>
        <begin position="693"/>
        <end position="703"/>
    </location>
</feature>
<dbReference type="Proteomes" id="UP000075714">
    <property type="component" value="Unassembled WGS sequence"/>
</dbReference>
<dbReference type="STRING" id="33097.A0A150H0D2"/>
<gene>
    <name evidence="2" type="ORF">GPECTOR_2g1177</name>
</gene>
<name>A0A150H0D2_GONPE</name>
<evidence type="ECO:0000313" key="3">
    <source>
        <dbReference type="Proteomes" id="UP000075714"/>
    </source>
</evidence>
<feature type="compositionally biased region" description="Low complexity" evidence="1">
    <location>
        <begin position="428"/>
        <end position="446"/>
    </location>
</feature>
<evidence type="ECO:0000313" key="2">
    <source>
        <dbReference type="EMBL" id="KXZ55627.1"/>
    </source>
</evidence>
<feature type="compositionally biased region" description="Gly residues" evidence="1">
    <location>
        <begin position="643"/>
        <end position="661"/>
    </location>
</feature>
<sequence length="703" mass="70794">MQALANPPSPSTGRRLPPIAGGSGAPAASKRRSSTGGVNAAGGAGAAQSAPQDRTERAERAAARMAAAQAQAPVATPPSQRLVATPQSMVADPRVFDGKDIHDLVRVSQEDYNDVARLQRVITMGLGGKTTEAAKAEAMLQIREASVQNPLFSLTPAMLELVRDSLQSRNRLLRPAAAYALAGYAANSRAGRGLMACNAAELLPRLNAMLRCRVDSMDARYASLAILTASMHSENKEAVGRSGAIPLLINIIRQNLGRHHAGFGYGESALEHVLRVGKRGAPHRRPPGSGGTGAAGKLHTGDDADAQGDGDGEGEASAQPTQSGDVTAEPTESGEADADHHEPAVGYAAQPAHAHDRKSGSGLPPPGHPAAARGRESTTGNGPAHDRKSVGGPALSPHDRKSGSGLASHSPAHAGGVRGRESVGGALSHSHSPSPAAAWPPAIPASDSTQPSTVSGESVQGGGDAGGGGAVAAAAAAIWRRPWTGELGHVTTAGSGVSGGGQQGANELGTYVLAVKPAGAHAAAALVNLAELPANRQRMREAGIAALLEDVLSSRNENSIKERCRLLVDFLQMDTPRFKMAKAASDAATIAYTAHAAVAFARHHRAGAAGGANLAGGALSGDALNGTLTWKLARQLEMGDDGAAGGGGGAGGVGKQGGGKEGAVLHGQQSVARAVSRAMTQARRISTAPQESAAAGNAIGAAA</sequence>
<evidence type="ECO:0000256" key="1">
    <source>
        <dbReference type="SAM" id="MobiDB-lite"/>
    </source>
</evidence>
<proteinExistence type="predicted"/>
<dbReference type="Gene3D" id="1.25.10.10">
    <property type="entry name" value="Leucine-rich Repeat Variant"/>
    <property type="match status" value="1"/>
</dbReference>
<feature type="compositionally biased region" description="Low complexity" evidence="1">
    <location>
        <begin position="63"/>
        <end position="74"/>
    </location>
</feature>
<dbReference type="OrthoDB" id="547330at2759"/>
<dbReference type="EMBL" id="LSYV01000003">
    <property type="protein sequence ID" value="KXZ55627.1"/>
    <property type="molecule type" value="Genomic_DNA"/>
</dbReference>
<dbReference type="SUPFAM" id="SSF48371">
    <property type="entry name" value="ARM repeat"/>
    <property type="match status" value="1"/>
</dbReference>
<feature type="compositionally biased region" description="Acidic residues" evidence="1">
    <location>
        <begin position="303"/>
        <end position="314"/>
    </location>
</feature>
<feature type="region of interest" description="Disordered" evidence="1">
    <location>
        <begin position="1"/>
        <end position="85"/>
    </location>
</feature>
<feature type="region of interest" description="Disordered" evidence="1">
    <location>
        <begin position="643"/>
        <end position="662"/>
    </location>
</feature>
<organism evidence="2 3">
    <name type="scientific">Gonium pectorale</name>
    <name type="common">Green alga</name>
    <dbReference type="NCBI Taxonomy" id="33097"/>
    <lineage>
        <taxon>Eukaryota</taxon>
        <taxon>Viridiplantae</taxon>
        <taxon>Chlorophyta</taxon>
        <taxon>core chlorophytes</taxon>
        <taxon>Chlorophyceae</taxon>
        <taxon>CS clade</taxon>
        <taxon>Chlamydomonadales</taxon>
        <taxon>Volvocaceae</taxon>
        <taxon>Gonium</taxon>
    </lineage>
</organism>
<dbReference type="InterPro" id="IPR016024">
    <property type="entry name" value="ARM-type_fold"/>
</dbReference>
<keyword evidence="3" id="KW-1185">Reference proteome</keyword>